<dbReference type="EMBL" id="BOOH01000045">
    <property type="protein sequence ID" value="GIH78951.1"/>
    <property type="molecule type" value="Genomic_DNA"/>
</dbReference>
<dbReference type="PANTHER" id="PTHR33178">
    <property type="match status" value="1"/>
</dbReference>
<evidence type="ECO:0000313" key="4">
    <source>
        <dbReference type="Proteomes" id="UP000616724"/>
    </source>
</evidence>
<dbReference type="RefSeq" id="WP_203893437.1">
    <property type="nucleotide sequence ID" value="NZ_BOOH01000045.1"/>
</dbReference>
<evidence type="ECO:0000313" key="3">
    <source>
        <dbReference type="EMBL" id="GIH78951.1"/>
    </source>
</evidence>
<dbReference type="AlphaFoldDB" id="A0A8J3RRM3"/>
<dbReference type="PANTHER" id="PTHR33178:SF10">
    <property type="entry name" value="STRESS-RESPONSE A_B BARREL DOMAIN-CONTAINING PROTEIN"/>
    <property type="match status" value="1"/>
</dbReference>
<dbReference type="InterPro" id="IPR044662">
    <property type="entry name" value="HS1/DABB1-like"/>
</dbReference>
<dbReference type="InterPro" id="IPR013097">
    <property type="entry name" value="Dabb"/>
</dbReference>
<dbReference type="PROSITE" id="PS51502">
    <property type="entry name" value="S_R_A_B_BARREL"/>
    <property type="match status" value="1"/>
</dbReference>
<evidence type="ECO:0000256" key="1">
    <source>
        <dbReference type="ARBA" id="ARBA00011738"/>
    </source>
</evidence>
<feature type="domain" description="Stress-response A/B barrel" evidence="2">
    <location>
        <begin position="2"/>
        <end position="95"/>
    </location>
</feature>
<dbReference type="Proteomes" id="UP000616724">
    <property type="component" value="Unassembled WGS sequence"/>
</dbReference>
<dbReference type="SMART" id="SM00886">
    <property type="entry name" value="Dabb"/>
    <property type="match status" value="1"/>
</dbReference>
<keyword evidence="4" id="KW-1185">Reference proteome</keyword>
<evidence type="ECO:0000259" key="2">
    <source>
        <dbReference type="PROSITE" id="PS51502"/>
    </source>
</evidence>
<name>A0A8J3RRM3_9ACTN</name>
<proteinExistence type="predicted"/>
<gene>
    <name evidence="3" type="ORF">Plo01_53800</name>
</gene>
<dbReference type="Pfam" id="PF07876">
    <property type="entry name" value="Dabb"/>
    <property type="match status" value="1"/>
</dbReference>
<dbReference type="SUPFAM" id="SSF54909">
    <property type="entry name" value="Dimeric alpha+beta barrel"/>
    <property type="match status" value="1"/>
</dbReference>
<dbReference type="InterPro" id="IPR011008">
    <property type="entry name" value="Dimeric_a/b-barrel"/>
</dbReference>
<comment type="caution">
    <text evidence="3">The sequence shown here is derived from an EMBL/GenBank/DDBJ whole genome shotgun (WGS) entry which is preliminary data.</text>
</comment>
<accession>A0A8J3RRM3</accession>
<reference evidence="3 4" key="1">
    <citation type="submission" date="2021-01" db="EMBL/GenBank/DDBJ databases">
        <title>Whole genome shotgun sequence of Planobispora longispora NBRC 13918.</title>
        <authorList>
            <person name="Komaki H."/>
            <person name="Tamura T."/>
        </authorList>
    </citation>
    <scope>NUCLEOTIDE SEQUENCE [LARGE SCALE GENOMIC DNA]</scope>
    <source>
        <strain evidence="3 4">NBRC 13918</strain>
    </source>
</reference>
<protein>
    <recommendedName>
        <fullName evidence="2">Stress-response A/B barrel domain-containing protein</fullName>
    </recommendedName>
</protein>
<sequence>MFRHVVLFTWAEDATDEQKAAVAAELGRLPGAIPEIRAYALGSDAGVNPGNHEFALVADFDSVDDYLVYRDHPEHQAVIAEHIKPILAARAAVQFTV</sequence>
<dbReference type="Gene3D" id="3.30.70.100">
    <property type="match status" value="1"/>
</dbReference>
<organism evidence="3 4">
    <name type="scientific">Planobispora longispora</name>
    <dbReference type="NCBI Taxonomy" id="28887"/>
    <lineage>
        <taxon>Bacteria</taxon>
        <taxon>Bacillati</taxon>
        <taxon>Actinomycetota</taxon>
        <taxon>Actinomycetes</taxon>
        <taxon>Streptosporangiales</taxon>
        <taxon>Streptosporangiaceae</taxon>
        <taxon>Planobispora</taxon>
    </lineage>
</organism>
<comment type="subunit">
    <text evidence="1">Homodimer.</text>
</comment>